<proteinExistence type="predicted"/>
<reference evidence="2" key="2">
    <citation type="submission" date="2023-04" db="EMBL/GenBank/DDBJ databases">
        <authorList>
            <person name="Bruccoleri R.E."/>
            <person name="Oakeley E.J."/>
            <person name="Faust A.-M."/>
            <person name="Dessus-Babus S."/>
            <person name="Altorfer M."/>
            <person name="Burckhardt D."/>
            <person name="Oertli M."/>
            <person name="Naumann U."/>
            <person name="Petersen F."/>
            <person name="Wong J."/>
        </authorList>
    </citation>
    <scope>NUCLEOTIDE SEQUENCE</scope>
    <source>
        <strain evidence="2">GSM-AAB239-AS_SAM_17_03QT</strain>
        <tissue evidence="2">Leaf</tissue>
    </source>
</reference>
<sequence>MTPRGLLFLGTASLLPAGRGREVPLPRPSRYPATQPRSLLRRRGLRPVLRFPCVHGRLPPGGAVPPGLPLRDSPLAAGLLVVPSHKSAGHQSLFGLPSSEVAAPVRWSPTSIAPRRLWRGYRRGIPPARPPTLSTRSFPRERHLPRAYCPPPSRSSLCTSNSNLNSIYTLPLRLALIGADPLAIALGECYSDPILAALPHLLLTHDTSQRHSPSWRDQRLALCHYPPRLTFWLRPPLFCWRGLL</sequence>
<organism evidence="2 3">
    <name type="scientific">Iris pallida</name>
    <name type="common">Sweet iris</name>
    <dbReference type="NCBI Taxonomy" id="29817"/>
    <lineage>
        <taxon>Eukaryota</taxon>
        <taxon>Viridiplantae</taxon>
        <taxon>Streptophyta</taxon>
        <taxon>Embryophyta</taxon>
        <taxon>Tracheophyta</taxon>
        <taxon>Spermatophyta</taxon>
        <taxon>Magnoliopsida</taxon>
        <taxon>Liliopsida</taxon>
        <taxon>Asparagales</taxon>
        <taxon>Iridaceae</taxon>
        <taxon>Iridoideae</taxon>
        <taxon>Irideae</taxon>
        <taxon>Iris</taxon>
    </lineage>
</organism>
<keyword evidence="1" id="KW-0732">Signal</keyword>
<dbReference type="AlphaFoldDB" id="A0AAX6E8F1"/>
<feature type="signal peptide" evidence="1">
    <location>
        <begin position="1"/>
        <end position="20"/>
    </location>
</feature>
<evidence type="ECO:0000313" key="3">
    <source>
        <dbReference type="Proteomes" id="UP001140949"/>
    </source>
</evidence>
<comment type="caution">
    <text evidence="2">The sequence shown here is derived from an EMBL/GenBank/DDBJ whole genome shotgun (WGS) entry which is preliminary data.</text>
</comment>
<name>A0AAX6E8F1_IRIPA</name>
<accession>A0AAX6E8F1</accession>
<evidence type="ECO:0000256" key="1">
    <source>
        <dbReference type="SAM" id="SignalP"/>
    </source>
</evidence>
<gene>
    <name evidence="2" type="ORF">M6B38_202735</name>
</gene>
<reference evidence="2" key="1">
    <citation type="journal article" date="2023" name="GigaByte">
        <title>Genome assembly of the bearded iris, Iris pallida Lam.</title>
        <authorList>
            <person name="Bruccoleri R.E."/>
            <person name="Oakeley E.J."/>
            <person name="Faust A.M.E."/>
            <person name="Altorfer M."/>
            <person name="Dessus-Babus S."/>
            <person name="Burckhardt D."/>
            <person name="Oertli M."/>
            <person name="Naumann U."/>
            <person name="Petersen F."/>
            <person name="Wong J."/>
        </authorList>
    </citation>
    <scope>NUCLEOTIDE SEQUENCE</scope>
    <source>
        <strain evidence="2">GSM-AAB239-AS_SAM_17_03QT</strain>
    </source>
</reference>
<evidence type="ECO:0000313" key="2">
    <source>
        <dbReference type="EMBL" id="KAJ6800255.1"/>
    </source>
</evidence>
<dbReference type="Proteomes" id="UP001140949">
    <property type="component" value="Unassembled WGS sequence"/>
</dbReference>
<protein>
    <submittedName>
        <fullName evidence="2">Uncharacterized protein</fullName>
    </submittedName>
</protein>
<feature type="chain" id="PRO_5043623841" evidence="1">
    <location>
        <begin position="21"/>
        <end position="244"/>
    </location>
</feature>
<keyword evidence="3" id="KW-1185">Reference proteome</keyword>
<dbReference type="EMBL" id="JANAVB010039018">
    <property type="protein sequence ID" value="KAJ6800255.1"/>
    <property type="molecule type" value="Genomic_DNA"/>
</dbReference>